<evidence type="ECO:0000256" key="3">
    <source>
        <dbReference type="ARBA" id="ARBA00022475"/>
    </source>
</evidence>
<evidence type="ECO:0000256" key="1">
    <source>
        <dbReference type="ARBA" id="ARBA00004651"/>
    </source>
</evidence>
<sequence length="167" mass="19255">MKKILSFFTGSINSNEIYIEIIYLLFRIHVGFTIAFGAGLSKVFHKIDEKGTEDWANLAFGVPEWFVKQVGEIGFNFPSPTFWAYAATYGEFIGGLLIIFGLFTRISALQLAFQFFVISFIWYDNPEFITGMYFQQLYFFCFLIIFGFGSGKLSLDYFMQLQKKSSN</sequence>
<feature type="transmembrane region" description="Helical" evidence="7">
    <location>
        <begin position="21"/>
        <end position="40"/>
    </location>
</feature>
<evidence type="ECO:0000256" key="5">
    <source>
        <dbReference type="ARBA" id="ARBA00022989"/>
    </source>
</evidence>
<evidence type="ECO:0000256" key="2">
    <source>
        <dbReference type="ARBA" id="ARBA00006679"/>
    </source>
</evidence>
<keyword evidence="5 7" id="KW-1133">Transmembrane helix</keyword>
<feature type="transmembrane region" description="Helical" evidence="7">
    <location>
        <begin position="82"/>
        <end position="103"/>
    </location>
</feature>
<comment type="caution">
    <text evidence="8">The sequence shown here is derived from an EMBL/GenBank/DDBJ whole genome shotgun (WGS) entry which is preliminary data.</text>
</comment>
<proteinExistence type="inferred from homology"/>
<evidence type="ECO:0000256" key="7">
    <source>
        <dbReference type="SAM" id="Phobius"/>
    </source>
</evidence>
<feature type="transmembrane region" description="Helical" evidence="7">
    <location>
        <begin position="137"/>
        <end position="155"/>
    </location>
</feature>
<evidence type="ECO:0000256" key="6">
    <source>
        <dbReference type="ARBA" id="ARBA00023136"/>
    </source>
</evidence>
<dbReference type="InterPro" id="IPR051907">
    <property type="entry name" value="DoxX-like_oxidoreductase"/>
</dbReference>
<dbReference type="InterPro" id="IPR032808">
    <property type="entry name" value="DoxX"/>
</dbReference>
<dbReference type="PANTHER" id="PTHR33452">
    <property type="entry name" value="OXIDOREDUCTASE CATD-RELATED"/>
    <property type="match status" value="1"/>
</dbReference>
<dbReference type="PANTHER" id="PTHR33452:SF1">
    <property type="entry name" value="INNER MEMBRANE PROTEIN YPHA-RELATED"/>
    <property type="match status" value="1"/>
</dbReference>
<comment type="similarity">
    <text evidence="2">Belongs to the DoxX family.</text>
</comment>
<protein>
    <submittedName>
        <fullName evidence="8">DoxX family protein</fullName>
    </submittedName>
</protein>
<name>A0ABU9E1Q5_9FLAO</name>
<accession>A0ABU9E1Q5</accession>
<reference evidence="8 9" key="1">
    <citation type="submission" date="2024-04" db="EMBL/GenBank/DDBJ databases">
        <title>draft genome sequnece of Flavobacterium buctense JCM 30750.</title>
        <authorList>
            <person name="Kim D.-U."/>
        </authorList>
    </citation>
    <scope>NUCLEOTIDE SEQUENCE [LARGE SCALE GENOMIC DNA]</scope>
    <source>
        <strain evidence="8 9">JCM 30750</strain>
    </source>
</reference>
<gene>
    <name evidence="8" type="ORF">WMW71_09055</name>
</gene>
<evidence type="ECO:0000256" key="4">
    <source>
        <dbReference type="ARBA" id="ARBA00022692"/>
    </source>
</evidence>
<organism evidence="8 9">
    <name type="scientific">Flavobacterium buctense</name>
    <dbReference type="NCBI Taxonomy" id="1648146"/>
    <lineage>
        <taxon>Bacteria</taxon>
        <taxon>Pseudomonadati</taxon>
        <taxon>Bacteroidota</taxon>
        <taxon>Flavobacteriia</taxon>
        <taxon>Flavobacteriales</taxon>
        <taxon>Flavobacteriaceae</taxon>
        <taxon>Flavobacterium</taxon>
    </lineage>
</organism>
<keyword evidence="9" id="KW-1185">Reference proteome</keyword>
<dbReference type="Pfam" id="PF07681">
    <property type="entry name" value="DoxX"/>
    <property type="match status" value="1"/>
</dbReference>
<evidence type="ECO:0000313" key="9">
    <source>
        <dbReference type="Proteomes" id="UP001491349"/>
    </source>
</evidence>
<feature type="transmembrane region" description="Helical" evidence="7">
    <location>
        <begin position="108"/>
        <end position="125"/>
    </location>
</feature>
<keyword evidence="3" id="KW-1003">Cell membrane</keyword>
<keyword evidence="4 7" id="KW-0812">Transmembrane</keyword>
<comment type="subcellular location">
    <subcellularLocation>
        <location evidence="1">Cell membrane</location>
        <topology evidence="1">Multi-pass membrane protein</topology>
    </subcellularLocation>
</comment>
<evidence type="ECO:0000313" key="8">
    <source>
        <dbReference type="EMBL" id="MEK8180486.1"/>
    </source>
</evidence>
<dbReference type="RefSeq" id="WP_187659771.1">
    <property type="nucleotide sequence ID" value="NZ_JACTAB010000002.1"/>
</dbReference>
<keyword evidence="6 7" id="KW-0472">Membrane</keyword>
<dbReference type="EMBL" id="JBBPCB010000005">
    <property type="protein sequence ID" value="MEK8180486.1"/>
    <property type="molecule type" value="Genomic_DNA"/>
</dbReference>
<dbReference type="Proteomes" id="UP001491349">
    <property type="component" value="Unassembled WGS sequence"/>
</dbReference>